<evidence type="ECO:0000313" key="2">
    <source>
        <dbReference type="EMBL" id="KAG4414290.1"/>
    </source>
</evidence>
<sequence length="157" mass="18252">MSRKSERSQNMERRETAYYDILGTELSDEALLFESENESDGEYSSIVGDISNDEYDDEEVEEETEEEGEDDEEEDDEEEDDEEEDDEEEQDEDEVDEEDNDDGDDLYENLEDYESYGEICCNNCEGCRECQSHDECQRFDTNDAGEDSEGYVDDGDD</sequence>
<reference evidence="2" key="1">
    <citation type="submission" date="2021-02" db="EMBL/GenBank/DDBJ databases">
        <title>Genome sequence Cadophora malorum strain M34.</title>
        <authorList>
            <person name="Stefanovic E."/>
            <person name="Vu D."/>
            <person name="Scully C."/>
            <person name="Dijksterhuis J."/>
            <person name="Roader J."/>
            <person name="Houbraken J."/>
        </authorList>
    </citation>
    <scope>NUCLEOTIDE SEQUENCE</scope>
    <source>
        <strain evidence="2">M34</strain>
    </source>
</reference>
<name>A0A8H7T891_9HELO</name>
<feature type="compositionally biased region" description="Acidic residues" evidence="1">
    <location>
        <begin position="51"/>
        <end position="111"/>
    </location>
</feature>
<accession>A0A8H7T891</accession>
<feature type="region of interest" description="Disordered" evidence="1">
    <location>
        <begin position="1"/>
        <end position="20"/>
    </location>
</feature>
<gene>
    <name evidence="2" type="ORF">IFR04_012586</name>
</gene>
<evidence type="ECO:0000256" key="1">
    <source>
        <dbReference type="SAM" id="MobiDB-lite"/>
    </source>
</evidence>
<dbReference type="AlphaFoldDB" id="A0A8H7T891"/>
<organism evidence="2 3">
    <name type="scientific">Cadophora malorum</name>
    <dbReference type="NCBI Taxonomy" id="108018"/>
    <lineage>
        <taxon>Eukaryota</taxon>
        <taxon>Fungi</taxon>
        <taxon>Dikarya</taxon>
        <taxon>Ascomycota</taxon>
        <taxon>Pezizomycotina</taxon>
        <taxon>Leotiomycetes</taxon>
        <taxon>Helotiales</taxon>
        <taxon>Ploettnerulaceae</taxon>
        <taxon>Cadophora</taxon>
    </lineage>
</organism>
<comment type="caution">
    <text evidence="2">The sequence shown here is derived from an EMBL/GenBank/DDBJ whole genome shotgun (WGS) entry which is preliminary data.</text>
</comment>
<dbReference type="EMBL" id="JAFJYH010000272">
    <property type="protein sequence ID" value="KAG4414290.1"/>
    <property type="molecule type" value="Genomic_DNA"/>
</dbReference>
<keyword evidence="3" id="KW-1185">Reference proteome</keyword>
<feature type="region of interest" description="Disordered" evidence="1">
    <location>
        <begin position="138"/>
        <end position="157"/>
    </location>
</feature>
<proteinExistence type="predicted"/>
<feature type="region of interest" description="Disordered" evidence="1">
    <location>
        <begin position="30"/>
        <end position="111"/>
    </location>
</feature>
<dbReference type="Proteomes" id="UP000664132">
    <property type="component" value="Unassembled WGS sequence"/>
</dbReference>
<feature type="compositionally biased region" description="Acidic residues" evidence="1">
    <location>
        <begin position="143"/>
        <end position="157"/>
    </location>
</feature>
<protein>
    <submittedName>
        <fullName evidence="2">Uncharacterized protein</fullName>
    </submittedName>
</protein>
<evidence type="ECO:0000313" key="3">
    <source>
        <dbReference type="Proteomes" id="UP000664132"/>
    </source>
</evidence>
<feature type="compositionally biased region" description="Basic and acidic residues" evidence="1">
    <location>
        <begin position="1"/>
        <end position="17"/>
    </location>
</feature>
<dbReference type="OrthoDB" id="10578054at2759"/>